<dbReference type="RefSeq" id="WP_004028694.1">
    <property type="nucleotide sequence ID" value="NZ_AGBZ02000004.1"/>
</dbReference>
<sequence length="146" mass="16596">MKKILSLVSILTIICGSTTNTVSCNNLSEIKDISNINEISPLIINTNDKNLNDVFAVTKVNRKEIQILLDQPDKAVIDKAVKKVQPYATPTNDYTYNIFKTKDIKDTFIDINLEKEHLIYIIITAKEKSQLLKGETDFIKLQLIKK</sequence>
<evidence type="ECO:0000313" key="1">
    <source>
        <dbReference type="EMBL" id="KAI92311.1"/>
    </source>
</evidence>
<organism evidence="1 2">
    <name type="scientific">Spiroplasma melliferum KC3</name>
    <dbReference type="NCBI Taxonomy" id="570509"/>
    <lineage>
        <taxon>Bacteria</taxon>
        <taxon>Bacillati</taxon>
        <taxon>Mycoplasmatota</taxon>
        <taxon>Mollicutes</taxon>
        <taxon>Entomoplasmatales</taxon>
        <taxon>Spiroplasmataceae</taxon>
        <taxon>Spiroplasma</taxon>
    </lineage>
</organism>
<comment type="caution">
    <text evidence="1">The sequence shown here is derived from an EMBL/GenBank/DDBJ whole genome shotgun (WGS) entry which is preliminary data.</text>
</comment>
<evidence type="ECO:0000313" key="2">
    <source>
        <dbReference type="Proteomes" id="UP000004057"/>
    </source>
</evidence>
<proteinExistence type="predicted"/>
<dbReference type="AlphaFoldDB" id="A0AAI9T324"/>
<gene>
    <name evidence="1" type="ORF">SPM_006260</name>
</gene>
<dbReference type="Proteomes" id="UP000004057">
    <property type="component" value="Unassembled WGS sequence"/>
</dbReference>
<protein>
    <submittedName>
        <fullName evidence="1">Spiralin</fullName>
    </submittedName>
</protein>
<accession>A0AAI9T324</accession>
<name>A0AAI9T324_SPIME</name>
<reference evidence="1 2" key="1">
    <citation type="journal article" date="2012" name="J. Proteome Res.">
        <title>Application of Spiroplasma melliferum proteogenomic profiling for the discovery of virulence factors and pathogenicity mechanisms in host-associated spiroplasmas.</title>
        <authorList>
            <person name="Alexeev D."/>
            <person name="Kostrjukova E."/>
            <person name="Aliper A."/>
            <person name="Popenko A."/>
            <person name="Bazaleev N."/>
            <person name="Tyakht A."/>
            <person name="Selezneva O."/>
            <person name="Akopian T."/>
            <person name="Prichodko E."/>
            <person name="Kondratov I."/>
            <person name="Chukin M."/>
            <person name="Demina I."/>
            <person name="Galyamina M."/>
            <person name="Kamashev D."/>
            <person name="Vanyushkina A."/>
            <person name="Ladygina V."/>
            <person name="Levitskii S."/>
            <person name="Lazarev V."/>
            <person name="Govorun V."/>
        </authorList>
    </citation>
    <scope>NUCLEOTIDE SEQUENCE [LARGE SCALE GENOMIC DNA]</scope>
    <source>
        <strain evidence="1 2">KC3</strain>
    </source>
</reference>
<dbReference type="EMBL" id="AGBZ02000004">
    <property type="protein sequence ID" value="KAI92311.1"/>
    <property type="molecule type" value="Genomic_DNA"/>
</dbReference>